<dbReference type="HOGENOM" id="CLU_653271_0_0_9"/>
<protein>
    <recommendedName>
        <fullName evidence="3">Type I-B CRISPR-associated protein Cas8b1/Cst1</fullName>
    </recommendedName>
</protein>
<dbReference type="OrthoDB" id="1721578at2"/>
<organism evidence="1 2">
    <name type="scientific">Caldicellulosiruptor owensensis (strain ATCC 700167 / DSM 13100 / OL)</name>
    <dbReference type="NCBI Taxonomy" id="632518"/>
    <lineage>
        <taxon>Bacteria</taxon>
        <taxon>Bacillati</taxon>
        <taxon>Bacillota</taxon>
        <taxon>Bacillota incertae sedis</taxon>
        <taxon>Caldicellulosiruptorales</taxon>
        <taxon>Caldicellulosiruptoraceae</taxon>
        <taxon>Caldicellulosiruptor</taxon>
    </lineage>
</organism>
<dbReference type="EMBL" id="CP002216">
    <property type="protein sequence ID" value="ADQ03678.1"/>
    <property type="molecule type" value="Genomic_DNA"/>
</dbReference>
<proteinExistence type="predicted"/>
<dbReference type="AlphaFoldDB" id="E4Q1X9"/>
<reference key="1">
    <citation type="submission" date="2010-09" db="EMBL/GenBank/DDBJ databases">
        <title>Complete sequence of Caldicellulosiruptor owensensis OL.</title>
        <authorList>
            <consortium name="US DOE Joint Genome Institute"/>
            <person name="Lucas S."/>
            <person name="Copeland A."/>
            <person name="Lapidus A."/>
            <person name="Cheng J.-F."/>
            <person name="Bruce D."/>
            <person name="Goodwin L."/>
            <person name="Pitluck S."/>
            <person name="Davenport K."/>
            <person name="Detter J.C."/>
            <person name="Han C."/>
            <person name="Tapia R."/>
            <person name="Land M."/>
            <person name="Hauser L."/>
            <person name="Chang Y.-J."/>
            <person name="Jeffries C."/>
            <person name="Kyrpides N."/>
            <person name="Ivanova N."/>
            <person name="Mikhailova N."/>
            <person name="Blumer-Schuette S.E."/>
            <person name="Kelly R.M."/>
            <person name="Woyke T."/>
        </authorList>
    </citation>
    <scope>NUCLEOTIDE SEQUENCE</scope>
    <source>
        <strain>OL</strain>
    </source>
</reference>
<evidence type="ECO:0000313" key="2">
    <source>
        <dbReference type="Proteomes" id="UP000006889"/>
    </source>
</evidence>
<evidence type="ECO:0008006" key="3">
    <source>
        <dbReference type="Google" id="ProtNLM"/>
    </source>
</evidence>
<accession>E4Q1X9</accession>
<sequence length="371" mass="43028">MSNNVLVLYPGNWLYNASVIGFLRSLEDVEKLSGSFNLKGDGTIVIDKNIFFQLNVEERYYVKKISSIIGKSSSYKNYLQYYDEYKSAFVFFVKNLGRIKEIYDCVPCGFCGRKFEFSDLDILSIKRQIKNEKIEKAFENFLKGVKKYDVRHNALLGPSAGEFPNSFWNKNVSFKICPLCAYLIIHHHKALTRLEDNSEIFINAPSFKVMWYLNKYLQTVYEKEKIATTKELLGMSIIEMALKVNVQLGKWNMMNIEIVTKSNGKVDFFSMPYEITVLLSNHEVASLLNDIGELKVLNLILNSDFIKVLELAERIFKIALKPEKERSEQDKKFISENIKLQKNIENLTSLSYKLFKLYAVIEEKAKKEAFV</sequence>
<dbReference type="KEGG" id="cow:Calow_0067"/>
<evidence type="ECO:0000313" key="1">
    <source>
        <dbReference type="EMBL" id="ADQ03678.1"/>
    </source>
</evidence>
<dbReference type="STRING" id="632518.Calow_0067"/>
<dbReference type="Proteomes" id="UP000006889">
    <property type="component" value="Chromosome"/>
</dbReference>
<name>E4Q1X9_CALOW</name>
<keyword evidence="2" id="KW-1185">Reference proteome</keyword>
<gene>
    <name evidence="1" type="ordered locus">Calow_0067</name>
</gene>
<reference evidence="1 2" key="2">
    <citation type="journal article" date="2011" name="J. Bacteriol.">
        <title>Complete genome sequences for the anaerobic, extremely thermophilic plant biomass-degrading bacteria Caldicellulosiruptor hydrothermalis, Caldicellulosiruptor kristjanssonii, Caldicellulosiruptor kronotskyensis, Caldicellulosiruptor owensenis, and Caldicellulosiruptor lactoaceticus.</title>
        <authorList>
            <person name="Blumer-Schuette S.E."/>
            <person name="Ozdemir I."/>
            <person name="Mistry D."/>
            <person name="Lucas S."/>
            <person name="Lapidus A."/>
            <person name="Cheng J.F."/>
            <person name="Goodwin L.A."/>
            <person name="Pitluck S."/>
            <person name="Land M.L."/>
            <person name="Hauser L.J."/>
            <person name="Woyke T."/>
            <person name="Mikhailova N."/>
            <person name="Pati A."/>
            <person name="Kyrpides N.C."/>
            <person name="Ivanova N."/>
            <person name="Detter J.C."/>
            <person name="Walston-Davenport K."/>
            <person name="Han S."/>
            <person name="Adams M.W."/>
            <person name="Kelly R.M."/>
        </authorList>
    </citation>
    <scope>NUCLEOTIDE SEQUENCE [LARGE SCALE GENOMIC DNA]</scope>
    <source>
        <strain evidence="2">ATCC 700167 / DSM 13100 / OL</strain>
    </source>
</reference>